<name>A0A367YJI6_9ASCO</name>
<keyword evidence="3" id="KW-1185">Reference proteome</keyword>
<evidence type="ECO:0000313" key="2">
    <source>
        <dbReference type="EMBL" id="RCK66053.1"/>
    </source>
</evidence>
<evidence type="ECO:0000256" key="1">
    <source>
        <dbReference type="SAM" id="Coils"/>
    </source>
</evidence>
<proteinExistence type="predicted"/>
<dbReference type="Proteomes" id="UP000253472">
    <property type="component" value="Unassembled WGS sequence"/>
</dbReference>
<organism evidence="2 3">
    <name type="scientific">Candida viswanathii</name>
    <dbReference type="NCBI Taxonomy" id="5486"/>
    <lineage>
        <taxon>Eukaryota</taxon>
        <taxon>Fungi</taxon>
        <taxon>Dikarya</taxon>
        <taxon>Ascomycota</taxon>
        <taxon>Saccharomycotina</taxon>
        <taxon>Pichiomycetes</taxon>
        <taxon>Debaryomycetaceae</taxon>
        <taxon>Candida/Lodderomyces clade</taxon>
        <taxon>Candida</taxon>
    </lineage>
</organism>
<feature type="coiled-coil region" evidence="1">
    <location>
        <begin position="238"/>
        <end position="414"/>
    </location>
</feature>
<evidence type="ECO:0000313" key="3">
    <source>
        <dbReference type="Proteomes" id="UP000253472"/>
    </source>
</evidence>
<dbReference type="OrthoDB" id="4020357at2759"/>
<comment type="caution">
    <text evidence="2">The sequence shown here is derived from an EMBL/GenBank/DDBJ whole genome shotgun (WGS) entry which is preliminary data.</text>
</comment>
<gene>
    <name evidence="2" type="ORF">Cantr_01736</name>
</gene>
<sequence length="417" mass="49356">MSELFRRYKQTREAGGVGNVNGTSRRQYETRIYPTMNSLDEPAPIRRNQTRFLSSNLDKFTNSTSARDARLSTTGTGRVLKDVRFSEPPPVAERSSSRFEKYLDAKNTNSSIRDSGMFSKRDGLDRLRSPIKSLGTGSVRPRDTRDRDRLSMYSTLGSTPVRNKYKVSKSLADENLKDGRQSGLLSRLVNYFTHHEDTVEDDEDVTLLKRTARSVLDIDPVQDVLDQGYEERLRREARMREEGKVREEQERFEMMKRESARLRRRDEEEKLRLELDRLVFEERKRKEEERLCLEEERLKIEKERLGSEAERLRILENETILRLEKELSESRREVKELAREVDARKTEVSRYKTQLEEIQERYEILEQEHEDELTSLDEKNRKLMFEVKKLKDKLDAKNKENSALRSEIEEFLNLNFK</sequence>
<dbReference type="EMBL" id="QLNQ01000018">
    <property type="protein sequence ID" value="RCK66053.1"/>
    <property type="molecule type" value="Genomic_DNA"/>
</dbReference>
<protein>
    <submittedName>
        <fullName evidence="2">Uncharacterized protein</fullName>
    </submittedName>
</protein>
<dbReference type="AlphaFoldDB" id="A0A367YJI6"/>
<reference evidence="2 3" key="1">
    <citation type="submission" date="2018-06" db="EMBL/GenBank/DDBJ databases">
        <title>Whole genome sequencing of Candida tropicalis (genome annotated by CSBL at Korea University).</title>
        <authorList>
            <person name="Ahn J."/>
        </authorList>
    </citation>
    <scope>NUCLEOTIDE SEQUENCE [LARGE SCALE GENOMIC DNA]</scope>
    <source>
        <strain evidence="2 3">ATCC 20962</strain>
    </source>
</reference>
<keyword evidence="1" id="KW-0175">Coiled coil</keyword>
<accession>A0A367YJI6</accession>